<keyword evidence="2" id="KW-1185">Reference proteome</keyword>
<accession>A0A7J9D2R3</accession>
<reference evidence="1 2" key="1">
    <citation type="journal article" date="2019" name="Genome Biol. Evol.">
        <title>Insights into the evolution of the New World diploid cottons (Gossypium, subgenus Houzingenia) based on genome sequencing.</title>
        <authorList>
            <person name="Grover C.E."/>
            <person name="Arick M.A. 2nd"/>
            <person name="Thrash A."/>
            <person name="Conover J.L."/>
            <person name="Sanders W.S."/>
            <person name="Peterson D.G."/>
            <person name="Frelichowski J.E."/>
            <person name="Scheffler J.A."/>
            <person name="Scheffler B.E."/>
            <person name="Wendel J.F."/>
        </authorList>
    </citation>
    <scope>NUCLEOTIDE SEQUENCE [LARGE SCALE GENOMIC DNA]</scope>
    <source>
        <strain evidence="1">5</strain>
        <tissue evidence="1">Leaf</tissue>
    </source>
</reference>
<evidence type="ECO:0000313" key="2">
    <source>
        <dbReference type="Proteomes" id="UP000593579"/>
    </source>
</evidence>
<dbReference type="OrthoDB" id="10414117at2759"/>
<dbReference type="AlphaFoldDB" id="A0A7J9D2R3"/>
<gene>
    <name evidence="1" type="ORF">Gogos_021128</name>
</gene>
<dbReference type="Proteomes" id="UP000593579">
    <property type="component" value="Unassembled WGS sequence"/>
</dbReference>
<organism evidence="1 2">
    <name type="scientific">Gossypium gossypioides</name>
    <name type="common">Mexican cotton</name>
    <name type="synonym">Selera gossypioides</name>
    <dbReference type="NCBI Taxonomy" id="34282"/>
    <lineage>
        <taxon>Eukaryota</taxon>
        <taxon>Viridiplantae</taxon>
        <taxon>Streptophyta</taxon>
        <taxon>Embryophyta</taxon>
        <taxon>Tracheophyta</taxon>
        <taxon>Spermatophyta</taxon>
        <taxon>Magnoliopsida</taxon>
        <taxon>eudicotyledons</taxon>
        <taxon>Gunneridae</taxon>
        <taxon>Pentapetalae</taxon>
        <taxon>rosids</taxon>
        <taxon>malvids</taxon>
        <taxon>Malvales</taxon>
        <taxon>Malvaceae</taxon>
        <taxon>Malvoideae</taxon>
        <taxon>Gossypium</taxon>
    </lineage>
</organism>
<evidence type="ECO:0000313" key="1">
    <source>
        <dbReference type="EMBL" id="MBA0754888.1"/>
    </source>
</evidence>
<comment type="caution">
    <text evidence="1">The sequence shown here is derived from an EMBL/GenBank/DDBJ whole genome shotgun (WGS) entry which is preliminary data.</text>
</comment>
<name>A0A7J9D2R3_GOSGO</name>
<sequence length="41" mass="4477">MCLVRKNGTFLARETESTQIMQGQIGQIALGFGKQPGLLKL</sequence>
<proteinExistence type="predicted"/>
<protein>
    <submittedName>
        <fullName evidence="1">Uncharacterized protein</fullName>
    </submittedName>
</protein>
<dbReference type="EMBL" id="JABEZY010265364">
    <property type="protein sequence ID" value="MBA0754888.1"/>
    <property type="molecule type" value="Genomic_DNA"/>
</dbReference>